<keyword evidence="1" id="KW-0371">Homeobox</keyword>
<proteinExistence type="predicted"/>
<keyword evidence="1" id="KW-0238">DNA-binding</keyword>
<name>A0ACB8NF19_CITSI</name>
<sequence length="720" mass="79402">MHRFSLFFLTTVLSLSLPNTFESHHMFDMTRRSSESDLGKLKEDDYETKSGTETMEMEAPSGDDQDPSQHPKRKRYHRHTQRQIQEMEAFFKECPHPDDKQRKELSRELGLEPLQVKFWFQNKRTQMKAQHERHENQILKAENQKLRAENNRYKEALGNATCPNCGGPAALGEMSFDEQHLRIENARIAAKYVGKPLSSFPHLTPRSLDLGFTNLGTQSGFVGEMYGGCDLIRSISGPSEADKPMIVELAVAAMEEFLRMAQAGDPLWTDQVLNEDEYLRTFPRGIGPLGLRSEASRESTVVIMNHVNLVEILMDVNQWSSVFCGIVSRAMTIEVLSTGVAGNYNGALQVMTAEFQVPSPLVPTRENYFVRYCKQHSDGTWAVVDVSLDNLRPSPTSKCRRRPSGCLIQELPNGYSKVIWVEHVEVDDRSVHNIYKPLVNSGLAFGAKRWVATLDRQCERLASSMANNIPAGDLCVITSPEGRKSMLKLAERMVTSFCTGVGASTAHAWTTLSATGSDDVRVMTRKSMDDPGRPPGIVLSAATSFWIPVPPRRIFDFLRDENSRSEWDILSNGGLVQEMAHIANGRDPGNCVSLLRSANSSQSNMLVLQESCTDSTGSYVIYAPVDIVAMNMVLSGGDPDYVALLPSGFAILPDGPGLNGGGILEVGSGGSLLTVAFQILVDSVPTAKLSLGSVATVNSLIKCTVERIKAAVMTDNASCR</sequence>
<protein>
    <submittedName>
        <fullName evidence="1">Homeobox-leucine zipper protein MERISTEM L1</fullName>
    </submittedName>
</protein>
<dbReference type="EMBL" id="CM039171">
    <property type="protein sequence ID" value="KAH9796463.1"/>
    <property type="molecule type" value="Genomic_DNA"/>
</dbReference>
<comment type="caution">
    <text evidence="1">The sequence shown here is derived from an EMBL/GenBank/DDBJ whole genome shotgun (WGS) entry which is preliminary data.</text>
</comment>
<dbReference type="Proteomes" id="UP000829398">
    <property type="component" value="Chromosome 2"/>
</dbReference>
<evidence type="ECO:0000313" key="1">
    <source>
        <dbReference type="EMBL" id="KAH9796463.1"/>
    </source>
</evidence>
<evidence type="ECO:0000313" key="2">
    <source>
        <dbReference type="Proteomes" id="UP000829398"/>
    </source>
</evidence>
<accession>A0ACB8NF19</accession>
<organism evidence="1 2">
    <name type="scientific">Citrus sinensis</name>
    <name type="common">Sweet orange</name>
    <name type="synonym">Citrus aurantium var. sinensis</name>
    <dbReference type="NCBI Taxonomy" id="2711"/>
    <lineage>
        <taxon>Eukaryota</taxon>
        <taxon>Viridiplantae</taxon>
        <taxon>Streptophyta</taxon>
        <taxon>Embryophyta</taxon>
        <taxon>Tracheophyta</taxon>
        <taxon>Spermatophyta</taxon>
        <taxon>Magnoliopsida</taxon>
        <taxon>eudicotyledons</taxon>
        <taxon>Gunneridae</taxon>
        <taxon>Pentapetalae</taxon>
        <taxon>rosids</taxon>
        <taxon>malvids</taxon>
        <taxon>Sapindales</taxon>
        <taxon>Rutaceae</taxon>
        <taxon>Aurantioideae</taxon>
        <taxon>Citrus</taxon>
    </lineage>
</organism>
<gene>
    <name evidence="1" type="ORF">KPL71_005538</name>
</gene>
<reference evidence="2" key="1">
    <citation type="journal article" date="2023" name="Hortic. Res.">
        <title>A chromosome-level phased genome enabling allele-level studies in sweet orange: a case study on citrus Huanglongbing tolerance.</title>
        <authorList>
            <person name="Wu B."/>
            <person name="Yu Q."/>
            <person name="Deng Z."/>
            <person name="Duan Y."/>
            <person name="Luo F."/>
            <person name="Gmitter F. Jr."/>
        </authorList>
    </citation>
    <scope>NUCLEOTIDE SEQUENCE [LARGE SCALE GENOMIC DNA]</scope>
    <source>
        <strain evidence="2">cv. Valencia</strain>
    </source>
</reference>
<keyword evidence="2" id="KW-1185">Reference proteome</keyword>